<evidence type="ECO:0008006" key="6">
    <source>
        <dbReference type="Google" id="ProtNLM"/>
    </source>
</evidence>
<dbReference type="AlphaFoldDB" id="A0A0A0IFX1"/>
<feature type="chain" id="PRO_5039023631" description="Tetratricopeptide repeat protein" evidence="3">
    <location>
        <begin position="25"/>
        <end position="215"/>
    </location>
</feature>
<gene>
    <name evidence="4" type="ORF">Z955_05390</name>
</gene>
<protein>
    <recommendedName>
        <fullName evidence="6">Tetratricopeptide repeat protein</fullName>
    </recommendedName>
</protein>
<keyword evidence="1" id="KW-0677">Repeat</keyword>
<dbReference type="SUPFAM" id="SSF48452">
    <property type="entry name" value="TPR-like"/>
    <property type="match status" value="1"/>
</dbReference>
<feature type="signal peptide" evidence="3">
    <location>
        <begin position="1"/>
        <end position="24"/>
    </location>
</feature>
<dbReference type="InterPro" id="IPR019734">
    <property type="entry name" value="TPR_rpt"/>
</dbReference>
<dbReference type="NCBIfam" id="NF047558">
    <property type="entry name" value="TPR_END_plus"/>
    <property type="match status" value="1"/>
</dbReference>
<dbReference type="SMART" id="SM00028">
    <property type="entry name" value="TPR"/>
    <property type="match status" value="4"/>
</dbReference>
<evidence type="ECO:0000256" key="3">
    <source>
        <dbReference type="SAM" id="SignalP"/>
    </source>
</evidence>
<keyword evidence="3" id="KW-0732">Signal</keyword>
<dbReference type="InterPro" id="IPR011990">
    <property type="entry name" value="TPR-like_helical_dom_sf"/>
</dbReference>
<dbReference type="EMBL" id="JDRY01000027">
    <property type="protein sequence ID" value="KGM99882.1"/>
    <property type="molecule type" value="Genomic_DNA"/>
</dbReference>
<evidence type="ECO:0000256" key="1">
    <source>
        <dbReference type="ARBA" id="ARBA00022737"/>
    </source>
</evidence>
<evidence type="ECO:0000256" key="2">
    <source>
        <dbReference type="ARBA" id="ARBA00022803"/>
    </source>
</evidence>
<dbReference type="InterPro" id="IPR051685">
    <property type="entry name" value="Ycf3/AcsC/BcsC/TPR_MFPF"/>
</dbReference>
<dbReference type="PROSITE" id="PS51257">
    <property type="entry name" value="PROKAR_LIPOPROTEIN"/>
    <property type="match status" value="1"/>
</dbReference>
<reference evidence="4 5" key="1">
    <citation type="submission" date="2014-01" db="EMBL/GenBank/DDBJ databases">
        <title>Plasmidome dynamics in the species complex Clostridium novyi sensu lato converts strains of independent lineages into distinctly different pathogens.</title>
        <authorList>
            <person name="Skarin H."/>
            <person name="Segerman B."/>
        </authorList>
    </citation>
    <scope>NUCLEOTIDE SEQUENCE [LARGE SCALE GENOMIC DNA]</scope>
    <source>
        <strain evidence="4 5">DC5</strain>
    </source>
</reference>
<comment type="caution">
    <text evidence="4">The sequence shown here is derived from an EMBL/GenBank/DDBJ whole genome shotgun (WGS) entry which is preliminary data.</text>
</comment>
<dbReference type="Gene3D" id="1.25.40.10">
    <property type="entry name" value="Tetratricopeptide repeat domain"/>
    <property type="match status" value="1"/>
</dbReference>
<dbReference type="PANTHER" id="PTHR44943:SF8">
    <property type="entry name" value="TPR REPEAT-CONTAINING PROTEIN MJ0263"/>
    <property type="match status" value="1"/>
</dbReference>
<dbReference type="Pfam" id="PF13181">
    <property type="entry name" value="TPR_8"/>
    <property type="match status" value="2"/>
</dbReference>
<dbReference type="RefSeq" id="WP_039259368.1">
    <property type="nucleotide sequence ID" value="NZ_JDRY01000027.1"/>
</dbReference>
<proteinExistence type="predicted"/>
<name>A0A0A0IFX1_CLOBO</name>
<keyword evidence="2" id="KW-0802">TPR repeat</keyword>
<dbReference type="Proteomes" id="UP000030014">
    <property type="component" value="Unassembled WGS sequence"/>
</dbReference>
<accession>A0A0A0IFX1</accession>
<dbReference type="PANTHER" id="PTHR44943">
    <property type="entry name" value="CELLULOSE SYNTHASE OPERON PROTEIN C"/>
    <property type="match status" value="1"/>
</dbReference>
<organism evidence="4 5">
    <name type="scientific">Clostridium botulinum C/D str. DC5</name>
    <dbReference type="NCBI Taxonomy" id="1443128"/>
    <lineage>
        <taxon>Bacteria</taxon>
        <taxon>Bacillati</taxon>
        <taxon>Bacillota</taxon>
        <taxon>Clostridia</taxon>
        <taxon>Eubacteriales</taxon>
        <taxon>Clostridiaceae</taxon>
        <taxon>Clostridium</taxon>
    </lineage>
</organism>
<evidence type="ECO:0000313" key="4">
    <source>
        <dbReference type="EMBL" id="KGM99882.1"/>
    </source>
</evidence>
<evidence type="ECO:0000313" key="5">
    <source>
        <dbReference type="Proteomes" id="UP000030014"/>
    </source>
</evidence>
<sequence>MIRCSIKNNLICIFISLCLIFSVACSNKDSNSHNPATTKKNTSNLNTNTCDNSSIDLHKQYQIAYNLFFNHKYEETIKICNNIIKKDRNFYKAYTTKGISLCFLNDFKNGLGNIDNSLNINPNFGYGRFNKALAYELYGHYDEALMWYDKALEIDHYIWSYYGKASIYGRLGNVQNTIKYLKIVINMDPNVKECIKTERDFDPVRDTEEFKKLLN</sequence>